<dbReference type="AlphaFoldDB" id="A0A7C3J1L1"/>
<sequence length="224" mass="23262">MVKRILAISDIHAKVSSLKEILASALPLSLDAITISGDISHFGDASEVERVLAEVEGAGVPFFYVLGNCDPPESRRGVRSAGKCVEASCSSIDDLAVAGAGGSTPTPFSTLFEVSEDELVSSVASAIPSCSRDSRGALMLLVHNPPYGQVVDRTRIGWHVGSKKLGRLISEASPLVAQCGHIHEAAGTEVIGSTLVVNPGPAFKGSYAIIEIGEGKADARLGRV</sequence>
<evidence type="ECO:0000313" key="2">
    <source>
        <dbReference type="EMBL" id="HFK19775.1"/>
    </source>
</evidence>
<organism evidence="2">
    <name type="scientific">Candidatus Methanomethylicus mesodigestus</name>
    <dbReference type="NCBI Taxonomy" id="1867258"/>
    <lineage>
        <taxon>Archaea</taxon>
        <taxon>Thermoproteota</taxon>
        <taxon>Methanosuratincolia</taxon>
        <taxon>Candidatus Methanomethylicales</taxon>
        <taxon>Candidatus Methanomethylicaceae</taxon>
        <taxon>Candidatus Methanomethylicus</taxon>
    </lineage>
</organism>
<protein>
    <submittedName>
        <fullName evidence="2">YfcE family phosphodiesterase</fullName>
    </submittedName>
</protein>
<reference evidence="2" key="1">
    <citation type="journal article" date="2020" name="mSystems">
        <title>Genome- and Community-Level Interaction Insights into Carbon Utilization and Element Cycling Functions of Hydrothermarchaeota in Hydrothermal Sediment.</title>
        <authorList>
            <person name="Zhou Z."/>
            <person name="Liu Y."/>
            <person name="Xu W."/>
            <person name="Pan J."/>
            <person name="Luo Z.H."/>
            <person name="Li M."/>
        </authorList>
    </citation>
    <scope>NUCLEOTIDE SEQUENCE [LARGE SCALE GENOMIC DNA]</scope>
    <source>
        <strain evidence="2">SpSt-468</strain>
    </source>
</reference>
<dbReference type="Pfam" id="PF12850">
    <property type="entry name" value="Metallophos_2"/>
    <property type="match status" value="1"/>
</dbReference>
<dbReference type="Gene3D" id="3.60.21.10">
    <property type="match status" value="1"/>
</dbReference>
<proteinExistence type="predicted"/>
<comment type="caution">
    <text evidence="2">The sequence shown here is derived from an EMBL/GenBank/DDBJ whole genome shotgun (WGS) entry which is preliminary data.</text>
</comment>
<accession>A0A7C3J1L1</accession>
<dbReference type="InterPro" id="IPR029052">
    <property type="entry name" value="Metallo-depent_PP-like"/>
</dbReference>
<feature type="domain" description="Calcineurin-like phosphoesterase" evidence="1">
    <location>
        <begin position="4"/>
        <end position="204"/>
    </location>
</feature>
<dbReference type="PANTHER" id="PTHR37523:SF1">
    <property type="entry name" value="CALCINEURIN-LIKE PHOSPHOESTERASE DOMAIN-CONTAINING PROTEIN"/>
    <property type="match status" value="1"/>
</dbReference>
<dbReference type="PANTHER" id="PTHR37523">
    <property type="entry name" value="METALLOPHOSPHOESTERASE"/>
    <property type="match status" value="1"/>
</dbReference>
<dbReference type="InterPro" id="IPR024654">
    <property type="entry name" value="Calcineurin-like_PHP_lpxH"/>
</dbReference>
<name>A0A7C3J1L1_9CREN</name>
<evidence type="ECO:0000259" key="1">
    <source>
        <dbReference type="Pfam" id="PF12850"/>
    </source>
</evidence>
<dbReference type="SUPFAM" id="SSF56300">
    <property type="entry name" value="Metallo-dependent phosphatases"/>
    <property type="match status" value="1"/>
</dbReference>
<dbReference type="EMBL" id="DSTX01000001">
    <property type="protein sequence ID" value="HFK19775.1"/>
    <property type="molecule type" value="Genomic_DNA"/>
</dbReference>
<gene>
    <name evidence="2" type="ORF">ENS19_00650</name>
</gene>